<dbReference type="InterPro" id="IPR034660">
    <property type="entry name" value="DinB/YfiT-like"/>
</dbReference>
<protein>
    <submittedName>
        <fullName evidence="4">DinB family protein</fullName>
    </submittedName>
</protein>
<evidence type="ECO:0000256" key="2">
    <source>
        <dbReference type="ARBA" id="ARBA00022723"/>
    </source>
</evidence>
<dbReference type="InterPro" id="IPR007837">
    <property type="entry name" value="DinB"/>
</dbReference>
<evidence type="ECO:0000313" key="5">
    <source>
        <dbReference type="Proteomes" id="UP001169760"/>
    </source>
</evidence>
<dbReference type="Gene3D" id="1.20.120.450">
    <property type="entry name" value="dinb family like domain"/>
    <property type="match status" value="1"/>
</dbReference>
<dbReference type="RefSeq" id="WP_303491027.1">
    <property type="nucleotide sequence ID" value="NZ_JAUOPB010000002.1"/>
</dbReference>
<accession>A0AAW7X242</accession>
<evidence type="ECO:0000313" key="4">
    <source>
        <dbReference type="EMBL" id="MDO6421540.1"/>
    </source>
</evidence>
<evidence type="ECO:0000256" key="1">
    <source>
        <dbReference type="ARBA" id="ARBA00008635"/>
    </source>
</evidence>
<proteinExistence type="inferred from homology"/>
<feature type="binding site" evidence="3">
    <location>
        <position position="50"/>
    </location>
    <ligand>
        <name>a divalent metal cation</name>
        <dbReference type="ChEBI" id="CHEBI:60240"/>
    </ligand>
</feature>
<reference evidence="4" key="1">
    <citation type="submission" date="2023-07" db="EMBL/GenBank/DDBJ databases">
        <title>Genome content predicts the carbon catabolic preferences of heterotrophic bacteria.</title>
        <authorList>
            <person name="Gralka M."/>
        </authorList>
    </citation>
    <scope>NUCLEOTIDE SEQUENCE</scope>
    <source>
        <strain evidence="4">I3M17_2</strain>
    </source>
</reference>
<sequence length="179" mass="20506">MSEMYHFQLMSKYNIRMNKQVYEAALNLDDELLKKDLGSFFHSINGTLNHILVGDLLWFSRFTAHSKKYESLVKIASVAQPKSLNEILFEKVSDLYKIRKEVDSLIDLWVNTELEEVDLGKALMYKNSKGAQNHKPFGELLSHVFNHQTHHRGQVSTLLSQNGVDVGITDFLIDIPNVA</sequence>
<dbReference type="PANTHER" id="PTHR37302:SF1">
    <property type="entry name" value="PROTEIN DINB"/>
    <property type="match status" value="1"/>
</dbReference>
<organism evidence="4 5">
    <name type="scientific">Saccharophagus degradans</name>
    <dbReference type="NCBI Taxonomy" id="86304"/>
    <lineage>
        <taxon>Bacteria</taxon>
        <taxon>Pseudomonadati</taxon>
        <taxon>Pseudomonadota</taxon>
        <taxon>Gammaproteobacteria</taxon>
        <taxon>Cellvibrionales</taxon>
        <taxon>Cellvibrionaceae</taxon>
        <taxon>Saccharophagus</taxon>
    </lineage>
</organism>
<dbReference type="GO" id="GO:0046872">
    <property type="term" value="F:metal ion binding"/>
    <property type="evidence" value="ECO:0007669"/>
    <property type="project" value="UniProtKB-KW"/>
</dbReference>
<comment type="similarity">
    <text evidence="1">Belongs to the DinB family.</text>
</comment>
<dbReference type="Proteomes" id="UP001169760">
    <property type="component" value="Unassembled WGS sequence"/>
</dbReference>
<feature type="binding site" evidence="3">
    <location>
        <position position="151"/>
    </location>
    <ligand>
        <name>a divalent metal cation</name>
        <dbReference type="ChEBI" id="CHEBI:60240"/>
    </ligand>
</feature>
<feature type="binding site" evidence="3">
    <location>
        <position position="147"/>
    </location>
    <ligand>
        <name>a divalent metal cation</name>
        <dbReference type="ChEBI" id="CHEBI:60240"/>
    </ligand>
</feature>
<keyword evidence="2 3" id="KW-0479">Metal-binding</keyword>
<evidence type="ECO:0000256" key="3">
    <source>
        <dbReference type="PIRSR" id="PIRSR607837-1"/>
    </source>
</evidence>
<gene>
    <name evidence="4" type="ORF">Q4521_03555</name>
</gene>
<dbReference type="Pfam" id="PF05163">
    <property type="entry name" value="DinB"/>
    <property type="match status" value="1"/>
</dbReference>
<dbReference type="EMBL" id="JAUOPB010000002">
    <property type="protein sequence ID" value="MDO6421540.1"/>
    <property type="molecule type" value="Genomic_DNA"/>
</dbReference>
<dbReference type="AlphaFoldDB" id="A0AAW7X242"/>
<name>A0AAW7X242_9GAMM</name>
<dbReference type="PANTHER" id="PTHR37302">
    <property type="entry name" value="SLR1116 PROTEIN"/>
    <property type="match status" value="1"/>
</dbReference>
<comment type="caution">
    <text evidence="4">The sequence shown here is derived from an EMBL/GenBank/DDBJ whole genome shotgun (WGS) entry which is preliminary data.</text>
</comment>
<dbReference type="SUPFAM" id="SSF109854">
    <property type="entry name" value="DinB/YfiT-like putative metalloenzymes"/>
    <property type="match status" value="1"/>
</dbReference>